<gene>
    <name evidence="9" type="ORF">ACEWY4_014917</name>
</gene>
<feature type="compositionally biased region" description="Low complexity" evidence="7">
    <location>
        <begin position="287"/>
        <end position="307"/>
    </location>
</feature>
<feature type="compositionally biased region" description="Polar residues" evidence="7">
    <location>
        <begin position="274"/>
        <end position="286"/>
    </location>
</feature>
<dbReference type="PANTHER" id="PTHR47230:SF1">
    <property type="entry name" value="TIR DOMAIN-CONTAINING ADAPTER MOLECULE 1"/>
    <property type="match status" value="1"/>
</dbReference>
<dbReference type="GO" id="GO:0006954">
    <property type="term" value="P:inflammatory response"/>
    <property type="evidence" value="ECO:0007669"/>
    <property type="project" value="UniProtKB-KW"/>
</dbReference>
<dbReference type="Proteomes" id="UP001591681">
    <property type="component" value="Unassembled WGS sequence"/>
</dbReference>
<dbReference type="InterPro" id="IPR000157">
    <property type="entry name" value="TIR_dom"/>
</dbReference>
<dbReference type="Gene3D" id="3.40.50.10140">
    <property type="entry name" value="Toll/interleukin-1 receptor homology (TIR) domain"/>
    <property type="match status" value="1"/>
</dbReference>
<feature type="domain" description="TIR" evidence="8">
    <location>
        <begin position="440"/>
        <end position="573"/>
    </location>
</feature>
<feature type="region of interest" description="Disordered" evidence="7">
    <location>
        <begin position="637"/>
        <end position="704"/>
    </location>
</feature>
<dbReference type="AlphaFoldDB" id="A0ABD1JTP3"/>
<evidence type="ECO:0000256" key="3">
    <source>
        <dbReference type="ARBA" id="ARBA00022553"/>
    </source>
</evidence>
<name>A0ABD1JTP3_9TELE</name>
<accession>A0ABD1JTP3</accession>
<sequence length="741" mass="80402">MADKGIGEREEQQAAVEQAIGADLKGNGVGIQANEVGSQENGAGLQASRTALQANGVVPQENGAGPQANMTPLQENGVSLQASRTDLQANGVGLQSNESDLQEIRADLQEAFRIICCTPKERLLSITLKMGASDDAEQLVRAMALVALSRPAEALRQLQELGDYCIATYLAGQVTGSQGRVENLRVDTFQLPEPRSTALRDLARIFRVLVQERLCDASLRDQAYRVALLECANRKVETRDTYSSDLGELTEEVRRVCGTEISCQALRFLSNSPRSLAASSHDGNSHSNPTSLQSSSYSSLPSHLEISAAPTQPARCAGSTRNSNTHASMHTHSAASDRLVSPVLGLGSGKAAQPRGVVSAHVPAPAPAPHPPLAPAPAMLGTYARPSAQCTGGKDGSHQLVTSVSTGVESLRLPDPVLPAFSRSVSAPEMPSSGDGHNPVFYSFVILHAPEDAEEAEELRSTLEGATSGTGATFSQDFAIPGRSTLTCLDDAIDNSAFTVLLLSRNFTTRMQEVLTDSALINSIQQRHKYNSVIPLVPRRNPLAQDSLPKVLRTIVQLKEASRTFSTNARRAISPEKVALQRRKWQEEQEARRQEESRQRLQQENRRRREEIQRNEDYQRLLQESWELHHRQQNMQRFTPPPLFHPPTASNPAPPFHHPAASNPAPPFYPPTRGRGAPSSVPSPHYPSPNPLWGPPPQGQPLHLPANISIHNAQCIMIGNDSTMTIGDPGVIQFDDEHDDD</sequence>
<protein>
    <recommendedName>
        <fullName evidence="8">TIR domain-containing protein</fullName>
    </recommendedName>
</protein>
<dbReference type="Pfam" id="PF13676">
    <property type="entry name" value="TIR_2"/>
    <property type="match status" value="1"/>
</dbReference>
<evidence type="ECO:0000256" key="6">
    <source>
        <dbReference type="ARBA" id="ARBA00023198"/>
    </source>
</evidence>
<evidence type="ECO:0000313" key="10">
    <source>
        <dbReference type="Proteomes" id="UP001591681"/>
    </source>
</evidence>
<organism evidence="9 10">
    <name type="scientific">Coilia grayii</name>
    <name type="common">Gray's grenadier anchovy</name>
    <dbReference type="NCBI Taxonomy" id="363190"/>
    <lineage>
        <taxon>Eukaryota</taxon>
        <taxon>Metazoa</taxon>
        <taxon>Chordata</taxon>
        <taxon>Craniata</taxon>
        <taxon>Vertebrata</taxon>
        <taxon>Euteleostomi</taxon>
        <taxon>Actinopterygii</taxon>
        <taxon>Neopterygii</taxon>
        <taxon>Teleostei</taxon>
        <taxon>Clupei</taxon>
        <taxon>Clupeiformes</taxon>
        <taxon>Clupeoidei</taxon>
        <taxon>Engraulidae</taxon>
        <taxon>Coilinae</taxon>
        <taxon>Coilia</taxon>
    </lineage>
</organism>
<evidence type="ECO:0000259" key="8">
    <source>
        <dbReference type="PROSITE" id="PS50104"/>
    </source>
</evidence>
<keyword evidence="5" id="KW-0391">Immunity</keyword>
<keyword evidence="10" id="KW-1185">Reference proteome</keyword>
<reference evidence="9 10" key="1">
    <citation type="submission" date="2024-09" db="EMBL/GenBank/DDBJ databases">
        <title>A chromosome-level genome assembly of Gray's grenadier anchovy, Coilia grayii.</title>
        <authorList>
            <person name="Fu Z."/>
        </authorList>
    </citation>
    <scope>NUCLEOTIDE SEQUENCE [LARGE SCALE GENOMIC DNA]</scope>
    <source>
        <strain evidence="9">G4</strain>
        <tissue evidence="9">Muscle</tissue>
    </source>
</reference>
<comment type="subcellular location">
    <subcellularLocation>
        <location evidence="1">Cytoplasm</location>
    </subcellularLocation>
</comment>
<dbReference type="Pfam" id="PF17798">
    <property type="entry name" value="TRIF-NTD"/>
    <property type="match status" value="1"/>
</dbReference>
<keyword evidence="3" id="KW-0597">Phosphoprotein</keyword>
<feature type="region of interest" description="Disordered" evidence="7">
    <location>
        <begin position="589"/>
        <end position="612"/>
    </location>
</feature>
<feature type="compositionally biased region" description="Polar residues" evidence="7">
    <location>
        <begin position="319"/>
        <end position="334"/>
    </location>
</feature>
<dbReference type="EMBL" id="JBHFQA010000012">
    <property type="protein sequence ID" value="KAL2090229.1"/>
    <property type="molecule type" value="Genomic_DNA"/>
</dbReference>
<proteinExistence type="predicted"/>
<keyword evidence="4" id="KW-0399">Innate immunity</keyword>
<dbReference type="Gene3D" id="1.25.40.780">
    <property type="match status" value="1"/>
</dbReference>
<evidence type="ECO:0000313" key="9">
    <source>
        <dbReference type="EMBL" id="KAL2090229.1"/>
    </source>
</evidence>
<comment type="caution">
    <text evidence="9">The sequence shown here is derived from an EMBL/GenBank/DDBJ whole genome shotgun (WGS) entry which is preliminary data.</text>
</comment>
<feature type="compositionally biased region" description="Pro residues" evidence="7">
    <location>
        <begin position="684"/>
        <end position="699"/>
    </location>
</feature>
<evidence type="ECO:0000256" key="7">
    <source>
        <dbReference type="SAM" id="MobiDB-lite"/>
    </source>
</evidence>
<dbReference type="InterPro" id="IPR035897">
    <property type="entry name" value="Toll_tir_struct_dom_sf"/>
</dbReference>
<dbReference type="GO" id="GO:0045087">
    <property type="term" value="P:innate immune response"/>
    <property type="evidence" value="ECO:0007669"/>
    <property type="project" value="UniProtKB-KW"/>
</dbReference>
<dbReference type="PANTHER" id="PTHR47230">
    <property type="entry name" value="TIR DOMAIN-CONTAINING ADAPTER MOLECULE 1"/>
    <property type="match status" value="1"/>
</dbReference>
<evidence type="ECO:0000256" key="5">
    <source>
        <dbReference type="ARBA" id="ARBA00022859"/>
    </source>
</evidence>
<dbReference type="SUPFAM" id="SSF52200">
    <property type="entry name" value="Toll/Interleukin receptor TIR domain"/>
    <property type="match status" value="1"/>
</dbReference>
<evidence type="ECO:0000256" key="1">
    <source>
        <dbReference type="ARBA" id="ARBA00004496"/>
    </source>
</evidence>
<dbReference type="GO" id="GO:0005737">
    <property type="term" value="C:cytoplasm"/>
    <property type="evidence" value="ECO:0007669"/>
    <property type="project" value="UniProtKB-SubCell"/>
</dbReference>
<keyword evidence="6" id="KW-0395">Inflammatory response</keyword>
<dbReference type="PROSITE" id="PS50104">
    <property type="entry name" value="TIR"/>
    <property type="match status" value="1"/>
</dbReference>
<dbReference type="InterPro" id="IPR040886">
    <property type="entry name" value="TRIF_N"/>
</dbReference>
<evidence type="ECO:0000256" key="4">
    <source>
        <dbReference type="ARBA" id="ARBA00022588"/>
    </source>
</evidence>
<feature type="region of interest" description="Disordered" evidence="7">
    <location>
        <begin position="274"/>
        <end position="336"/>
    </location>
</feature>
<dbReference type="InterPro" id="IPR046946">
    <property type="entry name" value="TCAM1/2"/>
</dbReference>
<keyword evidence="2" id="KW-0963">Cytoplasm</keyword>
<evidence type="ECO:0000256" key="2">
    <source>
        <dbReference type="ARBA" id="ARBA00022490"/>
    </source>
</evidence>